<evidence type="ECO:0000256" key="1">
    <source>
        <dbReference type="SAM" id="Coils"/>
    </source>
</evidence>
<dbReference type="EMBL" id="BRXR01000001">
    <property type="protein sequence ID" value="GLC31140.1"/>
    <property type="molecule type" value="Genomic_DNA"/>
</dbReference>
<evidence type="ECO:0000256" key="2">
    <source>
        <dbReference type="SAM" id="Phobius"/>
    </source>
</evidence>
<proteinExistence type="predicted"/>
<keyword evidence="1" id="KW-0175">Coiled coil</keyword>
<comment type="caution">
    <text evidence="3">The sequence shown here is derived from an EMBL/GenBank/DDBJ whole genome shotgun (WGS) entry which is preliminary data.</text>
</comment>
<keyword evidence="2" id="KW-0472">Membrane</keyword>
<feature type="coiled-coil region" evidence="1">
    <location>
        <begin position="79"/>
        <end position="113"/>
    </location>
</feature>
<name>A0ABQ5N7B4_9CLOT</name>
<keyword evidence="4" id="KW-1185">Reference proteome</keyword>
<sequence>MRFYEKIKKFFEGRARYWYIIVAIFILLGLADNALLNIVAPTWVCTSIMMLLIVLSTCYVAIMYRFIRDKCKTYMDKRKEMLFVRIEDLENNINELNKKNIELENKLAEAINTNVNDNTLKIINELTEMVRETSEHIENRVQNFADNIDIRLNKDVENILTIVTDGFENHKTLSNNNTETITRLVEEASNRIKEKVQNCSDTHIKSIEDLSYYVKMFRGETQKNIKEIDTRITENTDKILEIMNDYSQKGTITSEEQIKLIKELDEKFSVKEEEGRAILLSETNRIIQKVEENNEQNKKLLLEEQDIIHSSVALIGDRIKDASLVEAGLVNGVSENFEVFKNTLCSDTDILAKKLTDQVDKVIGKLDEKTKRDDEISEEHLKLINTLEEKVAFVGKANQDITINESVKVLKIMKEHNEEQKRLFAMQREYLNSSKSQIEEKIILGCKENKEITENAKERILEKVNKYGESQAILFQEQKEDIANAVIRIEEKIKEASGIESELVAGLSETVSAVREKVNANTDKLSGELTGHISQIIGKLQEKSIVDEEVNSIQAEMIKDIVERIDAIKLLTSEKADAISTKANEMQNEIVKLLIQVLDDADIKSDKLDSAYNRIFTQVVDFSKGTKKNIEKLQNAIDAQQLSLGKERHLSALSIEEQLLQTRSLKDKIDTYSIVAEKYQIDISGKLNNLQNQIVNLNALAEVLRNISAAPKQEITKTNQNRTEEIKDVQTGITVYNHYEYDKLISSEMLTGKKKNYDVEYDDQGRIVRSRNYGSNGDIATELEFYTNGQVKRRTEKVMVNGKLQTVKSEFDEQGNKLK</sequence>
<protein>
    <submittedName>
        <fullName evidence="3">Uncharacterized protein</fullName>
    </submittedName>
</protein>
<gene>
    <name evidence="3" type="ORF">bsdE14_25500</name>
</gene>
<organism evidence="3 4">
    <name type="scientific">Clostridium omnivorum</name>
    <dbReference type="NCBI Taxonomy" id="1604902"/>
    <lineage>
        <taxon>Bacteria</taxon>
        <taxon>Bacillati</taxon>
        <taxon>Bacillota</taxon>
        <taxon>Clostridia</taxon>
        <taxon>Eubacteriales</taxon>
        <taxon>Clostridiaceae</taxon>
        <taxon>Clostridium</taxon>
    </lineage>
</organism>
<accession>A0ABQ5N7B4</accession>
<evidence type="ECO:0000313" key="4">
    <source>
        <dbReference type="Proteomes" id="UP001208567"/>
    </source>
</evidence>
<keyword evidence="2" id="KW-0812">Transmembrane</keyword>
<dbReference type="Proteomes" id="UP001208567">
    <property type="component" value="Unassembled WGS sequence"/>
</dbReference>
<keyword evidence="2" id="KW-1133">Transmembrane helix</keyword>
<evidence type="ECO:0000313" key="3">
    <source>
        <dbReference type="EMBL" id="GLC31140.1"/>
    </source>
</evidence>
<feature type="transmembrane region" description="Helical" evidence="2">
    <location>
        <begin position="48"/>
        <end position="67"/>
    </location>
</feature>
<dbReference type="RefSeq" id="WP_264850418.1">
    <property type="nucleotide sequence ID" value="NZ_BRXR01000001.1"/>
</dbReference>
<reference evidence="3 4" key="1">
    <citation type="journal article" date="2024" name="Int. J. Syst. Evol. Microbiol.">
        <title>Clostridium omnivorum sp. nov., isolated from anoxic soil under the treatment of reductive soil disinfestation.</title>
        <authorList>
            <person name="Ueki A."/>
            <person name="Tonouchi A."/>
            <person name="Kaku N."/>
            <person name="Honma S."/>
            <person name="Ueki K."/>
        </authorList>
    </citation>
    <scope>NUCLEOTIDE SEQUENCE [LARGE SCALE GENOMIC DNA]</scope>
    <source>
        <strain evidence="3 4">E14</strain>
    </source>
</reference>
<feature type="transmembrane region" description="Helical" evidence="2">
    <location>
        <begin position="16"/>
        <end position="36"/>
    </location>
</feature>